<dbReference type="HAMAP" id="MF_01499">
    <property type="entry name" value="DacA"/>
    <property type="match status" value="1"/>
</dbReference>
<evidence type="ECO:0000256" key="1">
    <source>
        <dbReference type="ARBA" id="ARBA00000877"/>
    </source>
</evidence>
<dbReference type="InterPro" id="IPR003390">
    <property type="entry name" value="DNA_integrity_scan_DisA_N"/>
</dbReference>
<dbReference type="Pfam" id="PF19293">
    <property type="entry name" value="CdaA_N"/>
    <property type="match status" value="1"/>
</dbReference>
<keyword evidence="9 10" id="KW-0472">Membrane</keyword>
<dbReference type="Gene3D" id="3.40.1700.10">
    <property type="entry name" value="DNA integrity scanning protein, DisA, N-terminal domain"/>
    <property type="match status" value="1"/>
</dbReference>
<keyword evidence="2" id="KW-1003">Cell membrane</keyword>
<organism evidence="12">
    <name type="scientific">marine sediment metagenome</name>
    <dbReference type="NCBI Taxonomy" id="412755"/>
    <lineage>
        <taxon>unclassified sequences</taxon>
        <taxon>metagenomes</taxon>
        <taxon>ecological metagenomes</taxon>
    </lineage>
</organism>
<sequence>MDFLNFLDFKITDVLDIILVAILLYYIYKLVRGSVAINIFIGIVIIWAFWKLTELLDMEMISSMVGGFMQVGLIALIIVFQQEIRKFLLMVGSTNFANKRNFLKHFKFLRTDSIGPSLNIEAIISACEKMSISKTGAIIVIERNNSLDFVKSSGDQMYIEVNQPIIESIFYKNSTLHDGAAIIQNNYIVATRAILPVSNERNIPLRFGLRHRAAVGISEKTDAIVLVVSEETGNISYIRNGEFVDYEGPKELTSILKDDLID</sequence>
<dbReference type="GO" id="GO:0005524">
    <property type="term" value="F:ATP binding"/>
    <property type="evidence" value="ECO:0007669"/>
    <property type="project" value="UniProtKB-KW"/>
</dbReference>
<name>A0A0F9Q6E9_9ZZZZ</name>
<gene>
    <name evidence="12" type="ORF">LCGC14_0741910</name>
</gene>
<reference evidence="12" key="1">
    <citation type="journal article" date="2015" name="Nature">
        <title>Complex archaea that bridge the gap between prokaryotes and eukaryotes.</title>
        <authorList>
            <person name="Spang A."/>
            <person name="Saw J.H."/>
            <person name="Jorgensen S.L."/>
            <person name="Zaremba-Niedzwiedzka K."/>
            <person name="Martijn J."/>
            <person name="Lind A.E."/>
            <person name="van Eijk R."/>
            <person name="Schleper C."/>
            <person name="Guy L."/>
            <person name="Ettema T.J."/>
        </authorList>
    </citation>
    <scope>NUCLEOTIDE SEQUENCE</scope>
</reference>
<dbReference type="GO" id="GO:0106408">
    <property type="term" value="F:diadenylate cyclase activity"/>
    <property type="evidence" value="ECO:0007669"/>
    <property type="project" value="UniProtKB-EC"/>
</dbReference>
<keyword evidence="7" id="KW-0067">ATP-binding</keyword>
<evidence type="ECO:0000256" key="4">
    <source>
        <dbReference type="ARBA" id="ARBA00022692"/>
    </source>
</evidence>
<keyword evidence="5" id="KW-0548">Nucleotidyltransferase</keyword>
<evidence type="ECO:0000256" key="3">
    <source>
        <dbReference type="ARBA" id="ARBA00022679"/>
    </source>
</evidence>
<dbReference type="AlphaFoldDB" id="A0A0F9Q6E9"/>
<evidence type="ECO:0000256" key="6">
    <source>
        <dbReference type="ARBA" id="ARBA00022741"/>
    </source>
</evidence>
<evidence type="ECO:0000256" key="7">
    <source>
        <dbReference type="ARBA" id="ARBA00022840"/>
    </source>
</evidence>
<dbReference type="PIRSF" id="PIRSF004793">
    <property type="entry name" value="UCP004793"/>
    <property type="match status" value="1"/>
</dbReference>
<dbReference type="GO" id="GO:0006171">
    <property type="term" value="P:cAMP biosynthetic process"/>
    <property type="evidence" value="ECO:0007669"/>
    <property type="project" value="InterPro"/>
</dbReference>
<dbReference type="PROSITE" id="PS51794">
    <property type="entry name" value="DAC"/>
    <property type="match status" value="1"/>
</dbReference>
<keyword evidence="3" id="KW-0808">Transferase</keyword>
<feature type="transmembrane region" description="Helical" evidence="10">
    <location>
        <begin position="6"/>
        <end position="28"/>
    </location>
</feature>
<dbReference type="InterPro" id="IPR045585">
    <property type="entry name" value="CdaA_N"/>
</dbReference>
<dbReference type="PANTHER" id="PTHR34185:SF1">
    <property type="entry name" value="DIADENYLATE CYCLASE"/>
    <property type="match status" value="1"/>
</dbReference>
<dbReference type="InterPro" id="IPR036888">
    <property type="entry name" value="DNA_integrity_DisA_N_sf"/>
</dbReference>
<dbReference type="PANTHER" id="PTHR34185">
    <property type="entry name" value="DIADENYLATE CYCLASE"/>
    <property type="match status" value="1"/>
</dbReference>
<accession>A0A0F9Q6E9</accession>
<dbReference type="SUPFAM" id="SSF143597">
    <property type="entry name" value="YojJ-like"/>
    <property type="match status" value="1"/>
</dbReference>
<evidence type="ECO:0000256" key="8">
    <source>
        <dbReference type="ARBA" id="ARBA00022989"/>
    </source>
</evidence>
<dbReference type="GO" id="GO:0004016">
    <property type="term" value="F:adenylate cyclase activity"/>
    <property type="evidence" value="ECO:0007669"/>
    <property type="project" value="InterPro"/>
</dbReference>
<feature type="transmembrane region" description="Helical" evidence="10">
    <location>
        <begin position="58"/>
        <end position="80"/>
    </location>
</feature>
<evidence type="ECO:0000313" key="12">
    <source>
        <dbReference type="EMBL" id="KKN39575.1"/>
    </source>
</evidence>
<evidence type="ECO:0000256" key="2">
    <source>
        <dbReference type="ARBA" id="ARBA00022475"/>
    </source>
</evidence>
<keyword evidence="6" id="KW-0547">Nucleotide-binding</keyword>
<keyword evidence="4 10" id="KW-0812">Transmembrane</keyword>
<dbReference type="InterPro" id="IPR050338">
    <property type="entry name" value="DisA"/>
</dbReference>
<dbReference type="Pfam" id="PF02457">
    <property type="entry name" value="DAC"/>
    <property type="match status" value="1"/>
</dbReference>
<comment type="catalytic activity">
    <reaction evidence="1">
        <text>2 ATP = 3',3'-c-di-AMP + 2 diphosphate</text>
        <dbReference type="Rhea" id="RHEA:35655"/>
        <dbReference type="ChEBI" id="CHEBI:30616"/>
        <dbReference type="ChEBI" id="CHEBI:33019"/>
        <dbReference type="ChEBI" id="CHEBI:71500"/>
        <dbReference type="EC" id="2.7.7.85"/>
    </reaction>
</comment>
<keyword evidence="8 10" id="KW-1133">Transmembrane helix</keyword>
<feature type="domain" description="DAC" evidence="11">
    <location>
        <begin position="81"/>
        <end position="249"/>
    </location>
</feature>
<evidence type="ECO:0000256" key="5">
    <source>
        <dbReference type="ARBA" id="ARBA00022695"/>
    </source>
</evidence>
<dbReference type="InterPro" id="IPR034701">
    <property type="entry name" value="CdaA"/>
</dbReference>
<comment type="caution">
    <text evidence="12">The sequence shown here is derived from an EMBL/GenBank/DDBJ whole genome shotgun (WGS) entry which is preliminary data.</text>
</comment>
<dbReference type="InterPro" id="IPR014046">
    <property type="entry name" value="C-di-AMP_synthase"/>
</dbReference>
<feature type="transmembrane region" description="Helical" evidence="10">
    <location>
        <begin position="35"/>
        <end position="52"/>
    </location>
</feature>
<evidence type="ECO:0000256" key="10">
    <source>
        <dbReference type="SAM" id="Phobius"/>
    </source>
</evidence>
<protein>
    <recommendedName>
        <fullName evidence="11">DAC domain-containing protein</fullName>
    </recommendedName>
</protein>
<evidence type="ECO:0000256" key="9">
    <source>
        <dbReference type="ARBA" id="ARBA00023136"/>
    </source>
</evidence>
<evidence type="ECO:0000259" key="11">
    <source>
        <dbReference type="PROSITE" id="PS51794"/>
    </source>
</evidence>
<dbReference type="EMBL" id="LAZR01001755">
    <property type="protein sequence ID" value="KKN39575.1"/>
    <property type="molecule type" value="Genomic_DNA"/>
</dbReference>
<proteinExistence type="inferred from homology"/>